<keyword evidence="1" id="KW-0175">Coiled coil</keyword>
<feature type="coiled-coil region" evidence="1">
    <location>
        <begin position="29"/>
        <end position="56"/>
    </location>
</feature>
<sequence>MIRVCYICKHVSGEKEPFEDKSLTHGLCDRCFKKEKERLKEELDKMEEERLLKDLD</sequence>
<dbReference type="EMBL" id="LAZR01012967">
    <property type="protein sequence ID" value="KKM24230.1"/>
    <property type="molecule type" value="Genomic_DNA"/>
</dbReference>
<accession>A0A0F9L9F4</accession>
<dbReference type="AlphaFoldDB" id="A0A0F9L9F4"/>
<comment type="caution">
    <text evidence="2">The sequence shown here is derived from an EMBL/GenBank/DDBJ whole genome shotgun (WGS) entry which is preliminary data.</text>
</comment>
<evidence type="ECO:0000313" key="2">
    <source>
        <dbReference type="EMBL" id="KKM24230.1"/>
    </source>
</evidence>
<organism evidence="2">
    <name type="scientific">marine sediment metagenome</name>
    <dbReference type="NCBI Taxonomy" id="412755"/>
    <lineage>
        <taxon>unclassified sequences</taxon>
        <taxon>metagenomes</taxon>
        <taxon>ecological metagenomes</taxon>
    </lineage>
</organism>
<name>A0A0F9L9F4_9ZZZZ</name>
<evidence type="ECO:0000256" key="1">
    <source>
        <dbReference type="SAM" id="Coils"/>
    </source>
</evidence>
<gene>
    <name evidence="2" type="ORF">LCGC14_1607200</name>
</gene>
<proteinExistence type="predicted"/>
<protein>
    <submittedName>
        <fullName evidence="2">Uncharacterized protein</fullName>
    </submittedName>
</protein>
<reference evidence="2" key="1">
    <citation type="journal article" date="2015" name="Nature">
        <title>Complex archaea that bridge the gap between prokaryotes and eukaryotes.</title>
        <authorList>
            <person name="Spang A."/>
            <person name="Saw J.H."/>
            <person name="Jorgensen S.L."/>
            <person name="Zaremba-Niedzwiedzka K."/>
            <person name="Martijn J."/>
            <person name="Lind A.E."/>
            <person name="van Eijk R."/>
            <person name="Schleper C."/>
            <person name="Guy L."/>
            <person name="Ettema T.J."/>
        </authorList>
    </citation>
    <scope>NUCLEOTIDE SEQUENCE</scope>
</reference>